<dbReference type="EMBL" id="GQ332425">
    <property type="protein sequence ID" value="ACV96748.1"/>
    <property type="molecule type" value="Genomic_DNA"/>
</dbReference>
<dbReference type="InterPro" id="IPR003945">
    <property type="entry name" value="NU5C-like"/>
</dbReference>
<dbReference type="GO" id="GO:0003954">
    <property type="term" value="F:NADH dehydrogenase activity"/>
    <property type="evidence" value="ECO:0007669"/>
    <property type="project" value="TreeGrafter"/>
</dbReference>
<keyword evidence="4 9" id="KW-0812">Transmembrane</keyword>
<comment type="function">
    <text evidence="1">Core subunit of the mitochondrial membrane respiratory chain NADH dehydrogenase (Complex I) that is believed to belong to the minimal assembly required for catalysis. Complex I functions in the transfer of electrons from NADH to the respiratory chain. The immediate electron acceptor for the enzyme is believed to be ubiquinone.</text>
</comment>
<keyword evidence="6 9" id="KW-0472">Membrane</keyword>
<dbReference type="PANTHER" id="PTHR42829">
    <property type="entry name" value="NADH-UBIQUINONE OXIDOREDUCTASE CHAIN 5"/>
    <property type="match status" value="1"/>
</dbReference>
<dbReference type="GO" id="GO:0015990">
    <property type="term" value="P:electron transport coupled proton transport"/>
    <property type="evidence" value="ECO:0007669"/>
    <property type="project" value="TreeGrafter"/>
</dbReference>
<accession>M1E1R6</accession>
<feature type="transmembrane region" description="Helical" evidence="9">
    <location>
        <begin position="275"/>
        <end position="294"/>
    </location>
</feature>
<feature type="transmembrane region" description="Helical" evidence="9">
    <location>
        <begin position="150"/>
        <end position="169"/>
    </location>
</feature>
<feature type="transmembrane region" description="Helical" evidence="9">
    <location>
        <begin position="67"/>
        <end position="86"/>
    </location>
</feature>
<feature type="transmembrane region" description="Helical" evidence="9">
    <location>
        <begin position="118"/>
        <end position="138"/>
    </location>
</feature>
<feature type="transmembrane region" description="Helical" evidence="9">
    <location>
        <begin position="214"/>
        <end position="236"/>
    </location>
</feature>
<evidence type="ECO:0000256" key="3">
    <source>
        <dbReference type="ARBA" id="ARBA00012944"/>
    </source>
</evidence>
<gene>
    <name evidence="11" type="primary">ND5</name>
</gene>
<evidence type="ECO:0000256" key="4">
    <source>
        <dbReference type="ARBA" id="ARBA00022692"/>
    </source>
</evidence>
<evidence type="ECO:0000256" key="7">
    <source>
        <dbReference type="ARBA" id="ARBA00031027"/>
    </source>
</evidence>
<feature type="transmembrane region" description="Helical" evidence="9">
    <location>
        <begin position="416"/>
        <end position="438"/>
    </location>
</feature>
<evidence type="ECO:0000313" key="11">
    <source>
        <dbReference type="EMBL" id="ACV96748.1"/>
    </source>
</evidence>
<evidence type="ECO:0000256" key="5">
    <source>
        <dbReference type="ARBA" id="ARBA00022989"/>
    </source>
</evidence>
<sequence length="486" mass="57251">MSFMWVFLGFFFILMTSYFSFYFGLDFFFLQFFFFLSPQVTMFLSMLMLVFLIIIFFSFFYMNGYYFYSFFLVLILIFLLVMMLFLISSSNHLIYFSWDLLGVSSFFLVIYYLTWVSISGGLITILSNRWGDFFLMLWTLMNTYFMEENLIFSFFLNWVLILTSSTKSAQVPFHGWLPKAMEAPTPVSALVHSSTLVTSGLLLSMSFMSESADLIELMSFLTGFMSLFFSSFLAVVESDAKQLVAWSTLSQVALANLFFSVGYTYYCFMHLISHAFFKSLLFLQIGFFINMNMGEQDMRKSQTLNLFQFFNLSLVSSWFSLASLYFTGGMLSKDIFFEMLFEGYLSFFVSLIFLMGASMTFFYLMKMYSLFSSISVLLKMTFSWWSLIGFFLIFLSLFFIMFMLTNFMPIPLVSGFYLYFWVIFLFSCSFFYLVYNFFKSTVNFYFLANYFFFFFLGFFSSLMGLESSLLKTNILMINYNWKGVVI</sequence>
<reference evidence="11" key="1">
    <citation type="journal article" date="2013" name="BMC Evol. Biol.">
        <title>Comparative analysis of complete mitochondrial genome sequences confirms independent origins of plant-parasitic nematodes.</title>
        <authorList>
            <person name="Sultana T."/>
            <person name="Kim J."/>
            <person name="Lee S.H."/>
            <person name="Han H."/>
            <person name="Kim S."/>
            <person name="Min G.S."/>
            <person name="Nadler S.A."/>
            <person name="Park J.K."/>
        </authorList>
    </citation>
    <scope>NUCLEOTIDE SEQUENCE</scope>
</reference>
<dbReference type="GO" id="GO:0008137">
    <property type="term" value="F:NADH dehydrogenase (ubiquinone) activity"/>
    <property type="evidence" value="ECO:0007669"/>
    <property type="project" value="UniProtKB-EC"/>
</dbReference>
<evidence type="ECO:0000256" key="2">
    <source>
        <dbReference type="ARBA" id="ARBA00004141"/>
    </source>
</evidence>
<organism evidence="11">
    <name type="scientific">Pratylenchus vulnus</name>
    <name type="common">Walnut root-lesion nematode worm</name>
    <dbReference type="NCBI Taxonomy" id="45931"/>
    <lineage>
        <taxon>Eukaryota</taxon>
        <taxon>Metazoa</taxon>
        <taxon>Ecdysozoa</taxon>
        <taxon>Nematoda</taxon>
        <taxon>Chromadorea</taxon>
        <taxon>Rhabditida</taxon>
        <taxon>Tylenchina</taxon>
        <taxon>Tylenchomorpha</taxon>
        <taxon>Tylenchoidea</taxon>
        <taxon>Pratylenchidae</taxon>
        <taxon>Pratylenchinae</taxon>
        <taxon>Pratylenchus</taxon>
    </lineage>
</organism>
<geneLocation type="mitochondrion" evidence="11"/>
<dbReference type="AlphaFoldDB" id="M1E1R6"/>
<dbReference type="Pfam" id="PF00361">
    <property type="entry name" value="Proton_antipo_M"/>
    <property type="match status" value="1"/>
</dbReference>
<feature type="transmembrane region" description="Helical" evidence="9">
    <location>
        <begin position="6"/>
        <end position="30"/>
    </location>
</feature>
<feature type="transmembrane region" description="Helical" evidence="9">
    <location>
        <begin position="343"/>
        <end position="364"/>
    </location>
</feature>
<feature type="domain" description="NADH:quinone oxidoreductase/Mrp antiporter transmembrane" evidence="10">
    <location>
        <begin position="92"/>
        <end position="354"/>
    </location>
</feature>
<feature type="transmembrane region" description="Helical" evidence="9">
    <location>
        <begin position="384"/>
        <end position="404"/>
    </location>
</feature>
<dbReference type="PRINTS" id="PR01434">
    <property type="entry name" value="NADHDHGNASE5"/>
</dbReference>
<keyword evidence="5 9" id="KW-1133">Transmembrane helix</keyword>
<evidence type="ECO:0000259" key="10">
    <source>
        <dbReference type="Pfam" id="PF00361"/>
    </source>
</evidence>
<comment type="catalytic activity">
    <reaction evidence="8">
        <text>a ubiquinone + NADH + 5 H(+)(in) = a ubiquinol + NAD(+) + 4 H(+)(out)</text>
        <dbReference type="Rhea" id="RHEA:29091"/>
        <dbReference type="Rhea" id="RHEA-COMP:9565"/>
        <dbReference type="Rhea" id="RHEA-COMP:9566"/>
        <dbReference type="ChEBI" id="CHEBI:15378"/>
        <dbReference type="ChEBI" id="CHEBI:16389"/>
        <dbReference type="ChEBI" id="CHEBI:17976"/>
        <dbReference type="ChEBI" id="CHEBI:57540"/>
        <dbReference type="ChEBI" id="CHEBI:57945"/>
        <dbReference type="EC" id="7.1.1.2"/>
    </reaction>
</comment>
<protein>
    <recommendedName>
        <fullName evidence="3">NADH:ubiquinone reductase (H(+)-translocating)</fullName>
        <ecNumber evidence="3">7.1.1.2</ecNumber>
    </recommendedName>
    <alternativeName>
        <fullName evidence="7">NADH dehydrogenase subunit 5</fullName>
    </alternativeName>
</protein>
<evidence type="ECO:0000256" key="1">
    <source>
        <dbReference type="ARBA" id="ARBA00003257"/>
    </source>
</evidence>
<feature type="transmembrane region" description="Helical" evidence="9">
    <location>
        <begin position="444"/>
        <end position="465"/>
    </location>
</feature>
<dbReference type="GO" id="GO:0016020">
    <property type="term" value="C:membrane"/>
    <property type="evidence" value="ECO:0007669"/>
    <property type="project" value="UniProtKB-SubCell"/>
</dbReference>
<proteinExistence type="predicted"/>
<feature type="transmembrane region" description="Helical" evidence="9">
    <location>
        <begin position="42"/>
        <end position="61"/>
    </location>
</feature>
<dbReference type="InterPro" id="IPR001750">
    <property type="entry name" value="ND/Mrp_TM"/>
</dbReference>
<evidence type="ECO:0000256" key="9">
    <source>
        <dbReference type="SAM" id="Phobius"/>
    </source>
</evidence>
<feature type="transmembrane region" description="Helical" evidence="9">
    <location>
        <begin position="248"/>
        <end position="268"/>
    </location>
</feature>
<name>M1E1R6_PRAVU</name>
<dbReference type="PANTHER" id="PTHR42829:SF2">
    <property type="entry name" value="NADH-UBIQUINONE OXIDOREDUCTASE CHAIN 5"/>
    <property type="match status" value="1"/>
</dbReference>
<keyword evidence="11" id="KW-0496">Mitochondrion</keyword>
<evidence type="ECO:0000256" key="6">
    <source>
        <dbReference type="ARBA" id="ARBA00023136"/>
    </source>
</evidence>
<feature type="transmembrane region" description="Helical" evidence="9">
    <location>
        <begin position="306"/>
        <end position="331"/>
    </location>
</feature>
<dbReference type="GO" id="GO:0042773">
    <property type="term" value="P:ATP synthesis coupled electron transport"/>
    <property type="evidence" value="ECO:0007669"/>
    <property type="project" value="InterPro"/>
</dbReference>
<comment type="subcellular location">
    <subcellularLocation>
        <location evidence="2">Membrane</location>
        <topology evidence="2">Multi-pass membrane protein</topology>
    </subcellularLocation>
</comment>
<evidence type="ECO:0000256" key="8">
    <source>
        <dbReference type="ARBA" id="ARBA00049551"/>
    </source>
</evidence>
<dbReference type="EC" id="7.1.1.2" evidence="3"/>